<sequence>MSPVPPTPLTAQLTKQPTKPLLRTLAGLPSTRPPLWLMRQAGRYLPEYRQTRFEAGGFLDLCYDPERAAEVTLQPIRRFGFDAAILFADILLICQALGQHLEFRENEGPVLDPIRTAGELTRLNPNGIHKTLEPVYEAVGRIKADLPPNCTMIGFAGAPWTVATYMLEGKGSKDYPAAKTWAFGNPIGLNTLMEILIEATVAYLDRQVQAGAEVVQLFDTWAGVLPEAEFRKFCIEPVRRIIAALKARYPTLPVIAFPRGAGIMYDGYAAATGADALGLDYTMPLGWSKDHLWSKHVVQGNLDPRLLVVGGSALAEGVQRLLSTFKGRNHIFNLGHGIVPETPIRHVEELVRLVKGSEALA</sequence>
<reference evidence="13 14" key="1">
    <citation type="submission" date="2019-07" db="EMBL/GenBank/DDBJ databases">
        <title>Genome sequencing for Ferrovibrio sp. K5.</title>
        <authorList>
            <person name="Park S.-J."/>
        </authorList>
    </citation>
    <scope>NUCLEOTIDE SEQUENCE [LARGE SCALE GENOMIC DNA]</scope>
    <source>
        <strain evidence="13 14">K5</strain>
    </source>
</reference>
<accession>A0A516GZG3</accession>
<evidence type="ECO:0000256" key="3">
    <source>
        <dbReference type="ARBA" id="ARBA00012288"/>
    </source>
</evidence>
<keyword evidence="6 8" id="KW-0456">Lyase</keyword>
<evidence type="ECO:0000313" key="14">
    <source>
        <dbReference type="Proteomes" id="UP000317496"/>
    </source>
</evidence>
<name>A0A516GZG3_9PROT</name>
<evidence type="ECO:0000256" key="6">
    <source>
        <dbReference type="ARBA" id="ARBA00023239"/>
    </source>
</evidence>
<dbReference type="Proteomes" id="UP000317496">
    <property type="component" value="Chromosome"/>
</dbReference>
<comment type="function">
    <text evidence="8">Catalyzes the decarboxylation of four acetate groups of uroporphyrinogen-III to yield coproporphyrinogen-III.</text>
</comment>
<dbReference type="GO" id="GO:0019353">
    <property type="term" value="P:protoporphyrinogen IX biosynthetic process from glutamate"/>
    <property type="evidence" value="ECO:0007669"/>
    <property type="project" value="TreeGrafter"/>
</dbReference>
<dbReference type="Gene3D" id="3.20.20.210">
    <property type="match status" value="1"/>
</dbReference>
<evidence type="ECO:0000256" key="5">
    <source>
        <dbReference type="ARBA" id="ARBA00022793"/>
    </source>
</evidence>
<evidence type="ECO:0000313" key="13">
    <source>
        <dbReference type="EMBL" id="QDO96926.1"/>
    </source>
</evidence>
<dbReference type="AlphaFoldDB" id="A0A516GZG3"/>
<comment type="catalytic activity">
    <reaction evidence="8 9">
        <text>uroporphyrinogen III + 4 H(+) = coproporphyrinogen III + 4 CO2</text>
        <dbReference type="Rhea" id="RHEA:19865"/>
        <dbReference type="ChEBI" id="CHEBI:15378"/>
        <dbReference type="ChEBI" id="CHEBI:16526"/>
        <dbReference type="ChEBI" id="CHEBI:57308"/>
        <dbReference type="ChEBI" id="CHEBI:57309"/>
        <dbReference type="EC" id="4.1.1.37"/>
    </reaction>
</comment>
<dbReference type="FunFam" id="3.20.20.210:FF:000007">
    <property type="entry name" value="Uroporphyrinogen decarboxylase"/>
    <property type="match status" value="1"/>
</dbReference>
<feature type="domain" description="Uroporphyrinogen decarboxylase (URO-D)" evidence="11">
    <location>
        <begin position="34"/>
        <end position="43"/>
    </location>
</feature>
<dbReference type="RefSeq" id="WP_144067907.1">
    <property type="nucleotide sequence ID" value="NZ_CP041636.1"/>
</dbReference>
<dbReference type="KEGG" id="fer:FNB15_06380"/>
<keyword evidence="4 8" id="KW-0963">Cytoplasm</keyword>
<feature type="binding site" evidence="8">
    <location>
        <position position="89"/>
    </location>
    <ligand>
        <name>substrate</name>
    </ligand>
</feature>
<feature type="binding site" evidence="8">
    <location>
        <position position="336"/>
    </location>
    <ligand>
        <name>substrate</name>
    </ligand>
</feature>
<feature type="binding site" evidence="8">
    <location>
        <begin position="39"/>
        <end position="43"/>
    </location>
    <ligand>
        <name>substrate</name>
    </ligand>
</feature>
<dbReference type="EMBL" id="CP041636">
    <property type="protein sequence ID" value="QDO96926.1"/>
    <property type="molecule type" value="Genomic_DNA"/>
</dbReference>
<evidence type="ECO:0000256" key="10">
    <source>
        <dbReference type="RuleBase" id="RU004169"/>
    </source>
</evidence>
<dbReference type="GO" id="GO:0004853">
    <property type="term" value="F:uroporphyrinogen decarboxylase activity"/>
    <property type="evidence" value="ECO:0007669"/>
    <property type="project" value="UniProtKB-UniRule"/>
</dbReference>
<feature type="site" description="Transition state stabilizer" evidence="8">
    <location>
        <position position="89"/>
    </location>
</feature>
<dbReference type="PROSITE" id="PS00907">
    <property type="entry name" value="UROD_2"/>
    <property type="match status" value="1"/>
</dbReference>
<dbReference type="SUPFAM" id="SSF51726">
    <property type="entry name" value="UROD/MetE-like"/>
    <property type="match status" value="1"/>
</dbReference>
<evidence type="ECO:0000256" key="9">
    <source>
        <dbReference type="RuleBase" id="RU000554"/>
    </source>
</evidence>
<dbReference type="InterPro" id="IPR000257">
    <property type="entry name" value="Uroporphyrinogen_deCOase"/>
</dbReference>
<evidence type="ECO:0000259" key="11">
    <source>
        <dbReference type="PROSITE" id="PS00906"/>
    </source>
</evidence>
<comment type="subcellular location">
    <subcellularLocation>
        <location evidence="8">Cytoplasm</location>
    </subcellularLocation>
</comment>
<dbReference type="UniPathway" id="UPA00251">
    <property type="reaction ID" value="UER00321"/>
</dbReference>
<evidence type="ECO:0000259" key="12">
    <source>
        <dbReference type="PROSITE" id="PS00907"/>
    </source>
</evidence>
<comment type="similarity">
    <text evidence="2 8 10">Belongs to the uroporphyrinogen decarboxylase family.</text>
</comment>
<comment type="subunit">
    <text evidence="8">Homodimer.</text>
</comment>
<dbReference type="EC" id="4.1.1.37" evidence="3 8"/>
<evidence type="ECO:0000256" key="2">
    <source>
        <dbReference type="ARBA" id="ARBA00009935"/>
    </source>
</evidence>
<dbReference type="OrthoDB" id="9806656at2"/>
<dbReference type="Pfam" id="PF01208">
    <property type="entry name" value="URO-D"/>
    <property type="match status" value="1"/>
</dbReference>
<comment type="caution">
    <text evidence="8">Lacks conserved residue(s) required for the propagation of feature annotation.</text>
</comment>
<keyword evidence="14" id="KW-1185">Reference proteome</keyword>
<dbReference type="PROSITE" id="PS00906">
    <property type="entry name" value="UROD_1"/>
    <property type="match status" value="1"/>
</dbReference>
<dbReference type="PANTHER" id="PTHR21091">
    <property type="entry name" value="METHYLTETRAHYDROFOLATE:HOMOCYSTEINE METHYLTRANSFERASE RELATED"/>
    <property type="match status" value="1"/>
</dbReference>
<dbReference type="GO" id="GO:0005829">
    <property type="term" value="C:cytosol"/>
    <property type="evidence" value="ECO:0007669"/>
    <property type="project" value="TreeGrafter"/>
</dbReference>
<dbReference type="PANTHER" id="PTHR21091:SF169">
    <property type="entry name" value="UROPORPHYRINOGEN DECARBOXYLASE"/>
    <property type="match status" value="1"/>
</dbReference>
<dbReference type="CDD" id="cd00717">
    <property type="entry name" value="URO-D"/>
    <property type="match status" value="1"/>
</dbReference>
<keyword evidence="7 8" id="KW-0627">Porphyrin biosynthesis</keyword>
<dbReference type="InterPro" id="IPR006361">
    <property type="entry name" value="Uroporphyrinogen_deCO2ase_HemE"/>
</dbReference>
<comment type="pathway">
    <text evidence="1 8 9">Porphyrin-containing compound metabolism; protoporphyrin-IX biosynthesis; coproporphyrinogen-III from 5-aminolevulinate: step 4/4.</text>
</comment>
<evidence type="ECO:0000256" key="8">
    <source>
        <dbReference type="HAMAP-Rule" id="MF_00218"/>
    </source>
</evidence>
<evidence type="ECO:0000256" key="4">
    <source>
        <dbReference type="ARBA" id="ARBA00022490"/>
    </source>
</evidence>
<keyword evidence="5 8" id="KW-0210">Decarboxylase</keyword>
<feature type="binding site" evidence="8">
    <location>
        <position position="220"/>
    </location>
    <ligand>
        <name>substrate</name>
    </ligand>
</feature>
<proteinExistence type="inferred from homology"/>
<evidence type="ECO:0000256" key="1">
    <source>
        <dbReference type="ARBA" id="ARBA00004804"/>
    </source>
</evidence>
<gene>
    <name evidence="8" type="primary">hemE</name>
    <name evidence="13" type="ORF">FNB15_06380</name>
</gene>
<dbReference type="NCBIfam" id="TIGR01464">
    <property type="entry name" value="hemE"/>
    <property type="match status" value="1"/>
</dbReference>
<dbReference type="InterPro" id="IPR038071">
    <property type="entry name" value="UROD/MetE-like_sf"/>
</dbReference>
<evidence type="ECO:0000256" key="7">
    <source>
        <dbReference type="ARBA" id="ARBA00023244"/>
    </source>
</evidence>
<protein>
    <recommendedName>
        <fullName evidence="3 8">Uroporphyrinogen decarboxylase</fullName>
        <shortName evidence="8">UPD</shortName>
        <shortName evidence="8">URO-D</shortName>
        <ecNumber evidence="3 8">4.1.1.37</ecNumber>
    </recommendedName>
</protein>
<feature type="binding site" evidence="8">
    <location>
        <position position="165"/>
    </location>
    <ligand>
        <name>substrate</name>
    </ligand>
</feature>
<feature type="domain" description="Uroporphyrinogen decarboxylase (URO-D)" evidence="12">
    <location>
        <begin position="153"/>
        <end position="169"/>
    </location>
</feature>
<dbReference type="HAMAP" id="MF_00218">
    <property type="entry name" value="URO_D"/>
    <property type="match status" value="1"/>
</dbReference>
<organism evidence="13 14">
    <name type="scientific">Ferrovibrio terrae</name>
    <dbReference type="NCBI Taxonomy" id="2594003"/>
    <lineage>
        <taxon>Bacteria</taxon>
        <taxon>Pseudomonadati</taxon>
        <taxon>Pseudomonadota</taxon>
        <taxon>Alphaproteobacteria</taxon>
        <taxon>Rhodospirillales</taxon>
        <taxon>Rhodospirillaceae</taxon>
        <taxon>Ferrovibrio</taxon>
    </lineage>
</organism>